<dbReference type="InParanoid" id="A0A2H3DEV5"/>
<dbReference type="Proteomes" id="UP000217790">
    <property type="component" value="Unassembled WGS sequence"/>
</dbReference>
<dbReference type="EMBL" id="KZ293659">
    <property type="protein sequence ID" value="PBK92324.1"/>
    <property type="molecule type" value="Genomic_DNA"/>
</dbReference>
<evidence type="ECO:0000313" key="2">
    <source>
        <dbReference type="Proteomes" id="UP000217790"/>
    </source>
</evidence>
<dbReference type="STRING" id="47427.A0A2H3DEV5"/>
<dbReference type="AlphaFoldDB" id="A0A2H3DEV5"/>
<name>A0A2H3DEV5_ARMGA</name>
<gene>
    <name evidence="1" type="ORF">ARMGADRAFT_930984</name>
</gene>
<accession>A0A2H3DEV5</accession>
<keyword evidence="2" id="KW-1185">Reference proteome</keyword>
<sequence>NTFSEALLPLGFKFYQMFVPDLMHESESGGWKSIFMHLICICHEILRAIQKLNKWYMVKFIIFHKCQC</sequence>
<reference evidence="2" key="1">
    <citation type="journal article" date="2017" name="Nat. Ecol. Evol.">
        <title>Genome expansion and lineage-specific genetic innovations in the forest pathogenic fungi Armillaria.</title>
        <authorList>
            <person name="Sipos G."/>
            <person name="Prasanna A.N."/>
            <person name="Walter M.C."/>
            <person name="O'Connor E."/>
            <person name="Balint B."/>
            <person name="Krizsan K."/>
            <person name="Kiss B."/>
            <person name="Hess J."/>
            <person name="Varga T."/>
            <person name="Slot J."/>
            <person name="Riley R."/>
            <person name="Boka B."/>
            <person name="Rigling D."/>
            <person name="Barry K."/>
            <person name="Lee J."/>
            <person name="Mihaltcheva S."/>
            <person name="LaButti K."/>
            <person name="Lipzen A."/>
            <person name="Waldron R."/>
            <person name="Moloney N.M."/>
            <person name="Sperisen C."/>
            <person name="Kredics L."/>
            <person name="Vagvoelgyi C."/>
            <person name="Patrignani A."/>
            <person name="Fitzpatrick D."/>
            <person name="Nagy I."/>
            <person name="Doyle S."/>
            <person name="Anderson J.B."/>
            <person name="Grigoriev I.V."/>
            <person name="Gueldener U."/>
            <person name="Muensterkoetter M."/>
            <person name="Nagy L.G."/>
        </authorList>
    </citation>
    <scope>NUCLEOTIDE SEQUENCE [LARGE SCALE GENOMIC DNA]</scope>
    <source>
        <strain evidence="2">Ar21-2</strain>
    </source>
</reference>
<protein>
    <submittedName>
        <fullName evidence="1">Uncharacterized protein</fullName>
    </submittedName>
</protein>
<organism evidence="1 2">
    <name type="scientific">Armillaria gallica</name>
    <name type="common">Bulbous honey fungus</name>
    <name type="synonym">Armillaria bulbosa</name>
    <dbReference type="NCBI Taxonomy" id="47427"/>
    <lineage>
        <taxon>Eukaryota</taxon>
        <taxon>Fungi</taxon>
        <taxon>Dikarya</taxon>
        <taxon>Basidiomycota</taxon>
        <taxon>Agaricomycotina</taxon>
        <taxon>Agaricomycetes</taxon>
        <taxon>Agaricomycetidae</taxon>
        <taxon>Agaricales</taxon>
        <taxon>Marasmiineae</taxon>
        <taxon>Physalacriaceae</taxon>
        <taxon>Armillaria</taxon>
    </lineage>
</organism>
<dbReference type="OrthoDB" id="3269417at2759"/>
<feature type="non-terminal residue" evidence="1">
    <location>
        <position position="1"/>
    </location>
</feature>
<evidence type="ECO:0000313" key="1">
    <source>
        <dbReference type="EMBL" id="PBK92324.1"/>
    </source>
</evidence>
<proteinExistence type="predicted"/>